<keyword evidence="4" id="KW-0804">Transcription</keyword>
<dbReference type="GO" id="GO:0005634">
    <property type="term" value="C:nucleus"/>
    <property type="evidence" value="ECO:0007669"/>
    <property type="project" value="UniProtKB-SubCell"/>
</dbReference>
<keyword evidence="3" id="KW-0238">DNA-binding</keyword>
<evidence type="ECO:0000259" key="6">
    <source>
        <dbReference type="PROSITE" id="PS50066"/>
    </source>
</evidence>
<proteinExistence type="predicted"/>
<gene>
    <name evidence="7" type="ORF">BDV25DRAFT_131183</name>
</gene>
<dbReference type="InterPro" id="IPR002100">
    <property type="entry name" value="TF_MADSbox"/>
</dbReference>
<reference evidence="7 8" key="1">
    <citation type="submission" date="2019-04" db="EMBL/GenBank/DDBJ databases">
        <title>Friends and foes A comparative genomics study of 23 Aspergillus species from section Flavi.</title>
        <authorList>
            <consortium name="DOE Joint Genome Institute"/>
            <person name="Kjaerbolling I."/>
            <person name="Vesth T."/>
            <person name="Frisvad J.C."/>
            <person name="Nybo J.L."/>
            <person name="Theobald S."/>
            <person name="Kildgaard S."/>
            <person name="Isbrandt T."/>
            <person name="Kuo A."/>
            <person name="Sato A."/>
            <person name="Lyhne E.K."/>
            <person name="Kogle M.E."/>
            <person name="Wiebenga A."/>
            <person name="Kun R.S."/>
            <person name="Lubbers R.J."/>
            <person name="Makela M.R."/>
            <person name="Barry K."/>
            <person name="Chovatia M."/>
            <person name="Clum A."/>
            <person name="Daum C."/>
            <person name="Haridas S."/>
            <person name="He G."/>
            <person name="LaButti K."/>
            <person name="Lipzen A."/>
            <person name="Mondo S."/>
            <person name="Riley R."/>
            <person name="Salamov A."/>
            <person name="Simmons B.A."/>
            <person name="Magnuson J.K."/>
            <person name="Henrissat B."/>
            <person name="Mortensen U.H."/>
            <person name="Larsen T.O."/>
            <person name="Devries R.P."/>
            <person name="Grigoriev I.V."/>
            <person name="Machida M."/>
            <person name="Baker S.E."/>
            <person name="Andersen M.R."/>
        </authorList>
    </citation>
    <scope>NUCLEOTIDE SEQUENCE [LARGE SCALE GENOMIC DNA]</scope>
    <source>
        <strain evidence="7 8">IBT 18842</strain>
    </source>
</reference>
<keyword evidence="2" id="KW-0805">Transcription regulation</keyword>
<evidence type="ECO:0000256" key="4">
    <source>
        <dbReference type="ARBA" id="ARBA00023163"/>
    </source>
</evidence>
<evidence type="ECO:0000313" key="8">
    <source>
        <dbReference type="Proteomes" id="UP000325780"/>
    </source>
</evidence>
<dbReference type="SUPFAM" id="SSF55455">
    <property type="entry name" value="SRF-like"/>
    <property type="match status" value="1"/>
</dbReference>
<dbReference type="AlphaFoldDB" id="A0A5N6TQT6"/>
<dbReference type="PROSITE" id="PS50066">
    <property type="entry name" value="MADS_BOX_2"/>
    <property type="match status" value="1"/>
</dbReference>
<evidence type="ECO:0000256" key="1">
    <source>
        <dbReference type="ARBA" id="ARBA00004123"/>
    </source>
</evidence>
<organism evidence="7 8">
    <name type="scientific">Aspergillus avenaceus</name>
    <dbReference type="NCBI Taxonomy" id="36643"/>
    <lineage>
        <taxon>Eukaryota</taxon>
        <taxon>Fungi</taxon>
        <taxon>Dikarya</taxon>
        <taxon>Ascomycota</taxon>
        <taxon>Pezizomycotina</taxon>
        <taxon>Eurotiomycetes</taxon>
        <taxon>Eurotiomycetidae</taxon>
        <taxon>Eurotiales</taxon>
        <taxon>Aspergillaceae</taxon>
        <taxon>Aspergillus</taxon>
        <taxon>Aspergillus subgen. Circumdati</taxon>
    </lineage>
</organism>
<dbReference type="OrthoDB" id="1898716at2759"/>
<evidence type="ECO:0000256" key="5">
    <source>
        <dbReference type="ARBA" id="ARBA00023242"/>
    </source>
</evidence>
<sequence>MATKTRTIRQRRVDNAKSRYQQRNRRMSSLFLKAFEYCHLCDADMSIKVRLRHNGEIVVFNSNDNWSPTQAQLATYYPKPKQVTWQELAAKYEG</sequence>
<comment type="subcellular location">
    <subcellularLocation>
        <location evidence="1">Nucleus</location>
    </subcellularLocation>
</comment>
<name>A0A5N6TQT6_ASPAV</name>
<dbReference type="EMBL" id="ML742158">
    <property type="protein sequence ID" value="KAE8148501.1"/>
    <property type="molecule type" value="Genomic_DNA"/>
</dbReference>
<keyword evidence="8" id="KW-1185">Reference proteome</keyword>
<protein>
    <recommendedName>
        <fullName evidence="6">MADS-box domain-containing protein</fullName>
    </recommendedName>
</protein>
<accession>A0A5N6TQT6</accession>
<dbReference type="GO" id="GO:0003677">
    <property type="term" value="F:DNA binding"/>
    <property type="evidence" value="ECO:0007669"/>
    <property type="project" value="UniProtKB-KW"/>
</dbReference>
<dbReference type="InterPro" id="IPR036879">
    <property type="entry name" value="TF_MADSbox_sf"/>
</dbReference>
<dbReference type="Proteomes" id="UP000325780">
    <property type="component" value="Unassembled WGS sequence"/>
</dbReference>
<keyword evidence="5" id="KW-0539">Nucleus</keyword>
<evidence type="ECO:0000256" key="2">
    <source>
        <dbReference type="ARBA" id="ARBA00023015"/>
    </source>
</evidence>
<dbReference type="GO" id="GO:0046983">
    <property type="term" value="F:protein dimerization activity"/>
    <property type="evidence" value="ECO:0007669"/>
    <property type="project" value="InterPro"/>
</dbReference>
<evidence type="ECO:0000256" key="3">
    <source>
        <dbReference type="ARBA" id="ARBA00023125"/>
    </source>
</evidence>
<dbReference type="GO" id="GO:0045944">
    <property type="term" value="P:positive regulation of transcription by RNA polymerase II"/>
    <property type="evidence" value="ECO:0007669"/>
    <property type="project" value="UniProtKB-ARBA"/>
</dbReference>
<evidence type="ECO:0000313" key="7">
    <source>
        <dbReference type="EMBL" id="KAE8148501.1"/>
    </source>
</evidence>
<feature type="domain" description="MADS-box" evidence="6">
    <location>
        <begin position="3"/>
        <end position="49"/>
    </location>
</feature>